<dbReference type="GeneID" id="82892101"/>
<evidence type="ECO:0000256" key="3">
    <source>
        <dbReference type="ARBA" id="ARBA00022692"/>
    </source>
</evidence>
<dbReference type="Pfam" id="PF06965">
    <property type="entry name" value="Na_H_antiport_1"/>
    <property type="match status" value="1"/>
</dbReference>
<protein>
    <recommendedName>
        <fullName evidence="6">Na(+)/H(+) antiporter NhaA</fullName>
    </recommendedName>
    <alternativeName>
        <fullName evidence="6">Sodium/proton antiporter NhaA</fullName>
    </alternativeName>
</protein>
<reference evidence="7" key="1">
    <citation type="journal article" date="2022" name="Cell">
        <title>Design, construction, and in vivo augmentation of a complex gut microbiome.</title>
        <authorList>
            <person name="Cheng A.G."/>
            <person name="Ho P.Y."/>
            <person name="Aranda-Diaz A."/>
            <person name="Jain S."/>
            <person name="Yu F.B."/>
            <person name="Meng X."/>
            <person name="Wang M."/>
            <person name="Iakiviak M."/>
            <person name="Nagashima K."/>
            <person name="Zhao A."/>
            <person name="Murugkar P."/>
            <person name="Patil A."/>
            <person name="Atabakhsh K."/>
            <person name="Weakley A."/>
            <person name="Yan J."/>
            <person name="Brumbaugh A.R."/>
            <person name="Higginbottom S."/>
            <person name="Dimas A."/>
            <person name="Shiver A.L."/>
            <person name="Deutschbauer A."/>
            <person name="Neff N."/>
            <person name="Sonnenburg J.L."/>
            <person name="Huang K.C."/>
            <person name="Fischbach M.A."/>
        </authorList>
    </citation>
    <scope>NUCLEOTIDE SEQUENCE</scope>
    <source>
        <strain evidence="7">AP11</strain>
    </source>
</reference>
<feature type="transmembrane region" description="Helical" evidence="6">
    <location>
        <begin position="196"/>
        <end position="212"/>
    </location>
</feature>
<dbReference type="InterPro" id="IPR023171">
    <property type="entry name" value="Na/H_antiporter_dom_sf"/>
</dbReference>
<evidence type="ECO:0000256" key="5">
    <source>
        <dbReference type="ARBA" id="ARBA00023136"/>
    </source>
</evidence>
<dbReference type="InterPro" id="IPR004670">
    <property type="entry name" value="NhaA"/>
</dbReference>
<keyword evidence="6" id="KW-0915">Sodium</keyword>
<name>A0ABY5UZF7_9BACT</name>
<sequence length="451" mass="48945">MTRAFDFRHKRNFYNRLARLRKFVRSPWAGGVVLILFTVLALVLANLPWTASAYHHLLEARLRIGFDGFSLDEPLEAWVNDGLMAVFFFYVGLEIKREVIAGRLSGLRQAALPLAAALGGMVFPALIYFAINPSGPYAVGWGVPTATDIAFALGVLSLFGPRVPVSLKVFLTALAVVDDLGAIVLIAVFYSTGIDYGLLAAAGGVFALLLVLNRLNVYRMCLYLIPSILLWVLFLHSGVHATIAGVLIAMTIPATPRYSKRYFGYKSRHCMDDFRRHDREGAEVLSNRAQMEDLERLSRVALQSISPSQRLEHGLHHTVAFFIMPVFALANAGVTVDGLGDLRVLASGQGLGVFLGLVLGKPLGIFLLSRLCVRLGWGALPEGATWRGLLAVSCLGGIGFTMSIFINTLAFGDPVYVASGKIAVLAASFSAIGVSLLGMRFLMRGKALETE</sequence>
<feature type="transmembrane region" description="Helical" evidence="6">
    <location>
        <begin position="137"/>
        <end position="159"/>
    </location>
</feature>
<dbReference type="EMBL" id="CP102294">
    <property type="protein sequence ID" value="UWN57003.1"/>
    <property type="molecule type" value="Genomic_DNA"/>
</dbReference>
<evidence type="ECO:0000256" key="4">
    <source>
        <dbReference type="ARBA" id="ARBA00022989"/>
    </source>
</evidence>
<comment type="similarity">
    <text evidence="6">Belongs to the NhaA Na(+)/H(+) (TC 2.A.33) antiporter family.</text>
</comment>
<feature type="transmembrane region" description="Helical" evidence="6">
    <location>
        <begin position="346"/>
        <end position="368"/>
    </location>
</feature>
<keyword evidence="5 6" id="KW-0472">Membrane</keyword>
<feature type="transmembrane region" description="Helical" evidence="6">
    <location>
        <begin position="389"/>
        <end position="410"/>
    </location>
</feature>
<keyword evidence="6" id="KW-0406">Ion transport</keyword>
<feature type="transmembrane region" description="Helical" evidence="6">
    <location>
        <begin position="422"/>
        <end position="443"/>
    </location>
</feature>
<feature type="transmembrane region" description="Helical" evidence="6">
    <location>
        <begin position="114"/>
        <end position="131"/>
    </location>
</feature>
<feature type="transmembrane region" description="Helical" evidence="6">
    <location>
        <begin position="171"/>
        <end position="190"/>
    </location>
</feature>
<organism evidence="7 8">
    <name type="scientific">Alistipes ihumii AP11</name>
    <dbReference type="NCBI Taxonomy" id="1211813"/>
    <lineage>
        <taxon>Bacteria</taxon>
        <taxon>Pseudomonadati</taxon>
        <taxon>Bacteroidota</taxon>
        <taxon>Bacteroidia</taxon>
        <taxon>Bacteroidales</taxon>
        <taxon>Rikenellaceae</taxon>
        <taxon>Alistipes</taxon>
    </lineage>
</organism>
<comment type="subcellular location">
    <subcellularLocation>
        <location evidence="1">Cell inner membrane</location>
        <topology evidence="1">Multi-pass membrane protein</topology>
    </subcellularLocation>
    <subcellularLocation>
        <location evidence="6">Cell membrane</location>
        <topology evidence="6">Multi-pass membrane protein</topology>
    </subcellularLocation>
</comment>
<evidence type="ECO:0000313" key="8">
    <source>
        <dbReference type="Proteomes" id="UP001059295"/>
    </source>
</evidence>
<dbReference type="Gene3D" id="1.20.1530.10">
    <property type="entry name" value="Na+/H+ antiporter like domain"/>
    <property type="match status" value="1"/>
</dbReference>
<keyword evidence="6" id="KW-0813">Transport</keyword>
<comment type="function">
    <text evidence="6">Na(+)/H(+) antiporter that extrudes sodium in exchange for external protons.</text>
</comment>
<keyword evidence="6" id="KW-0050">Antiport</keyword>
<dbReference type="Proteomes" id="UP001059295">
    <property type="component" value="Chromosome"/>
</dbReference>
<gene>
    <name evidence="6 7" type="primary">nhaA</name>
    <name evidence="7" type="ORF">NQ491_10165</name>
</gene>
<evidence type="ECO:0000256" key="1">
    <source>
        <dbReference type="ARBA" id="ARBA00004429"/>
    </source>
</evidence>
<dbReference type="HAMAP" id="MF_01844">
    <property type="entry name" value="NhaA"/>
    <property type="match status" value="1"/>
</dbReference>
<proteinExistence type="inferred from homology"/>
<keyword evidence="3 6" id="KW-0812">Transmembrane</keyword>
<keyword evidence="6" id="KW-0739">Sodium transport</keyword>
<keyword evidence="2 6" id="KW-1003">Cell membrane</keyword>
<dbReference type="PANTHER" id="PTHR30341:SF0">
    <property type="entry name" value="NA(+)_H(+) ANTIPORTER NHAA"/>
    <property type="match status" value="1"/>
</dbReference>
<dbReference type="RefSeq" id="WP_019245664.1">
    <property type="nucleotide sequence ID" value="NZ_CAPH01000009.1"/>
</dbReference>
<evidence type="ECO:0000313" key="7">
    <source>
        <dbReference type="EMBL" id="UWN57003.1"/>
    </source>
</evidence>
<dbReference type="PANTHER" id="PTHR30341">
    <property type="entry name" value="SODIUM ION/PROTON ANTIPORTER NHAA-RELATED"/>
    <property type="match status" value="1"/>
</dbReference>
<comment type="caution">
    <text evidence="6">Lacks conserved residue(s) required for the propagation of feature annotation.</text>
</comment>
<keyword evidence="8" id="KW-1185">Reference proteome</keyword>
<comment type="catalytic activity">
    <reaction evidence="6">
        <text>Na(+)(in) + 2 H(+)(out) = Na(+)(out) + 2 H(+)(in)</text>
        <dbReference type="Rhea" id="RHEA:29251"/>
        <dbReference type="ChEBI" id="CHEBI:15378"/>
        <dbReference type="ChEBI" id="CHEBI:29101"/>
    </reaction>
</comment>
<evidence type="ECO:0000256" key="2">
    <source>
        <dbReference type="ARBA" id="ARBA00022475"/>
    </source>
</evidence>
<evidence type="ECO:0000256" key="6">
    <source>
        <dbReference type="HAMAP-Rule" id="MF_01844"/>
    </source>
</evidence>
<dbReference type="NCBIfam" id="TIGR00773">
    <property type="entry name" value="NhaA"/>
    <property type="match status" value="1"/>
</dbReference>
<keyword evidence="4 6" id="KW-1133">Transmembrane helix</keyword>
<feature type="transmembrane region" description="Helical" evidence="6">
    <location>
        <begin position="314"/>
        <end position="334"/>
    </location>
</feature>
<accession>A0ABY5UZF7</accession>